<feature type="region of interest" description="Disordered" evidence="1">
    <location>
        <begin position="57"/>
        <end position="102"/>
    </location>
</feature>
<dbReference type="Proteomes" id="UP000693970">
    <property type="component" value="Unassembled WGS sequence"/>
</dbReference>
<evidence type="ECO:0000313" key="3">
    <source>
        <dbReference type="EMBL" id="KAG7352122.1"/>
    </source>
</evidence>
<evidence type="ECO:0000256" key="1">
    <source>
        <dbReference type="SAM" id="MobiDB-lite"/>
    </source>
</evidence>
<reference evidence="3" key="1">
    <citation type="journal article" date="2021" name="Sci. Rep.">
        <title>Diploid genomic architecture of Nitzschia inconspicua, an elite biomass production diatom.</title>
        <authorList>
            <person name="Oliver A."/>
            <person name="Podell S."/>
            <person name="Pinowska A."/>
            <person name="Traller J.C."/>
            <person name="Smith S.R."/>
            <person name="McClure R."/>
            <person name="Beliaev A."/>
            <person name="Bohutskyi P."/>
            <person name="Hill E.A."/>
            <person name="Rabines A."/>
            <person name="Zheng H."/>
            <person name="Allen L.Z."/>
            <person name="Kuo A."/>
            <person name="Grigoriev I.V."/>
            <person name="Allen A.E."/>
            <person name="Hazlebeck D."/>
            <person name="Allen E.E."/>
        </authorList>
    </citation>
    <scope>NUCLEOTIDE SEQUENCE</scope>
    <source>
        <strain evidence="3">Hildebrandi</strain>
    </source>
</reference>
<organism evidence="3 4">
    <name type="scientific">Nitzschia inconspicua</name>
    <dbReference type="NCBI Taxonomy" id="303405"/>
    <lineage>
        <taxon>Eukaryota</taxon>
        <taxon>Sar</taxon>
        <taxon>Stramenopiles</taxon>
        <taxon>Ochrophyta</taxon>
        <taxon>Bacillariophyta</taxon>
        <taxon>Bacillariophyceae</taxon>
        <taxon>Bacillariophycidae</taxon>
        <taxon>Bacillariales</taxon>
        <taxon>Bacillariaceae</taxon>
        <taxon>Nitzschia</taxon>
    </lineage>
</organism>
<keyword evidence="2" id="KW-0732">Signal</keyword>
<accession>A0A9K3PLT1</accession>
<feature type="compositionally biased region" description="Basic and acidic residues" evidence="1">
    <location>
        <begin position="89"/>
        <end position="99"/>
    </location>
</feature>
<feature type="signal peptide" evidence="2">
    <location>
        <begin position="1"/>
        <end position="19"/>
    </location>
</feature>
<gene>
    <name evidence="3" type="ORF">IV203_008170</name>
</gene>
<proteinExistence type="predicted"/>
<dbReference type="EMBL" id="JAGRRH010000017">
    <property type="protein sequence ID" value="KAG7352122.1"/>
    <property type="molecule type" value="Genomic_DNA"/>
</dbReference>
<evidence type="ECO:0008006" key="5">
    <source>
        <dbReference type="Google" id="ProtNLM"/>
    </source>
</evidence>
<protein>
    <recommendedName>
        <fullName evidence="5">Secreted protein</fullName>
    </recommendedName>
</protein>
<feature type="chain" id="PRO_5039936634" description="Secreted protein" evidence="2">
    <location>
        <begin position="20"/>
        <end position="110"/>
    </location>
</feature>
<dbReference type="AlphaFoldDB" id="A0A9K3PLT1"/>
<evidence type="ECO:0000256" key="2">
    <source>
        <dbReference type="SAM" id="SignalP"/>
    </source>
</evidence>
<reference evidence="3" key="2">
    <citation type="submission" date="2021-04" db="EMBL/GenBank/DDBJ databases">
        <authorList>
            <person name="Podell S."/>
        </authorList>
    </citation>
    <scope>NUCLEOTIDE SEQUENCE</scope>
    <source>
        <strain evidence="3">Hildebrandi</strain>
    </source>
</reference>
<sequence>MIGHQMAMFALHIWRHLRGTYFLAAMLFPLPVNRERPADALTIEVALETTATMTGFIPDLHREKKRTRGRAREPKEYPTSGLCTDSTDPEAHNSAKDCPGRWPRVKCLRK</sequence>
<keyword evidence="4" id="KW-1185">Reference proteome</keyword>
<name>A0A9K3PLT1_9STRA</name>
<evidence type="ECO:0000313" key="4">
    <source>
        <dbReference type="Proteomes" id="UP000693970"/>
    </source>
</evidence>
<comment type="caution">
    <text evidence="3">The sequence shown here is derived from an EMBL/GenBank/DDBJ whole genome shotgun (WGS) entry which is preliminary data.</text>
</comment>